<dbReference type="InterPro" id="IPR003018">
    <property type="entry name" value="GAF"/>
</dbReference>
<gene>
    <name evidence="3" type="ORF">C9994_15505</name>
</gene>
<dbReference type="SUPFAM" id="SSF55781">
    <property type="entry name" value="GAF domain-like"/>
    <property type="match status" value="1"/>
</dbReference>
<keyword evidence="1" id="KW-0472">Membrane</keyword>
<dbReference type="Proteomes" id="UP000240608">
    <property type="component" value="Unassembled WGS sequence"/>
</dbReference>
<proteinExistence type="predicted"/>
<keyword evidence="1" id="KW-0812">Transmembrane</keyword>
<dbReference type="InterPro" id="IPR029016">
    <property type="entry name" value="GAF-like_dom_sf"/>
</dbReference>
<feature type="non-terminal residue" evidence="3">
    <location>
        <position position="353"/>
    </location>
</feature>
<dbReference type="EMBL" id="PYVU01000372">
    <property type="protein sequence ID" value="PTB91460.1"/>
    <property type="molecule type" value="Genomic_DNA"/>
</dbReference>
<dbReference type="Gene3D" id="3.30.450.40">
    <property type="match status" value="1"/>
</dbReference>
<name>A0A2T4DCC5_9BACT</name>
<accession>A0A2T4DCC5</accession>
<dbReference type="AlphaFoldDB" id="A0A2T4DCC5"/>
<reference evidence="3 4" key="1">
    <citation type="submission" date="2018-03" db="EMBL/GenBank/DDBJ databases">
        <title>Cross-interface Injection: A General Nanoliter Liquid Handling Method Applied to Single Cells Genome Amplification Automated Nanoliter Liquid Handling Applied to Single Cell Multiple Displacement Amplification.</title>
        <authorList>
            <person name="Yun J."/>
            <person name="Xu P."/>
            <person name="Xu J."/>
            <person name="Dai X."/>
            <person name="Wang Y."/>
            <person name="Zheng X."/>
            <person name="Cao C."/>
            <person name="Yi Q."/>
            <person name="Zhu Y."/>
            <person name="Wang L."/>
            <person name="Dong Z."/>
            <person name="Huang Y."/>
            <person name="Huang L."/>
            <person name="Du W."/>
        </authorList>
    </citation>
    <scope>NUCLEOTIDE SEQUENCE [LARGE SCALE GENOMIC DNA]</scope>
    <source>
        <strain evidence="3 4">Z-D1-2</strain>
    </source>
</reference>
<evidence type="ECO:0000259" key="2">
    <source>
        <dbReference type="Pfam" id="PF13185"/>
    </source>
</evidence>
<organism evidence="3 4">
    <name type="scientific">Marivirga lumbricoides</name>
    <dbReference type="NCBI Taxonomy" id="1046115"/>
    <lineage>
        <taxon>Bacteria</taxon>
        <taxon>Pseudomonadati</taxon>
        <taxon>Bacteroidota</taxon>
        <taxon>Cytophagia</taxon>
        <taxon>Cytophagales</taxon>
        <taxon>Marivirgaceae</taxon>
        <taxon>Marivirga</taxon>
    </lineage>
</organism>
<feature type="transmembrane region" description="Helical" evidence="1">
    <location>
        <begin position="94"/>
        <end position="113"/>
    </location>
</feature>
<evidence type="ECO:0000256" key="1">
    <source>
        <dbReference type="SAM" id="Phobius"/>
    </source>
</evidence>
<keyword evidence="1" id="KW-1133">Transmembrane helix</keyword>
<evidence type="ECO:0000313" key="3">
    <source>
        <dbReference type="EMBL" id="PTB91460.1"/>
    </source>
</evidence>
<evidence type="ECO:0000313" key="4">
    <source>
        <dbReference type="Proteomes" id="UP000240608"/>
    </source>
</evidence>
<sequence>MDSLLNAQGFDNEEAIQALRDYQSVIRMLVNDHATMAGYIRNGNEEGFLEIFMLDKGSKLGPPIEATNKLINGYQDQLTQQAEERYQAAMQNNIIIQVAMVLLGIPAIGLVLYKVNKDGERRQNLLKELAENNSKYLFNSGKKIEKITAENVIEGSINQLQKASDFINKISEGNLEVTWEGLNEENRQLNEISLAGRLSVMRDKMIHVKEKDNERNWTNEGLSMLGELLRKNNDLSEICDEIISKLIVYLKANQGALFLIEKQESDEEECLILKSAYAYNRKKFIDRKISLGQGLAGQTWLEKETIYLKEIPQDYIKITSGLGEALPENILIVPLKLDEMVIGVLEIASFSEL</sequence>
<comment type="caution">
    <text evidence="3">The sequence shown here is derived from an EMBL/GenBank/DDBJ whole genome shotgun (WGS) entry which is preliminary data.</text>
</comment>
<dbReference type="Pfam" id="PF13185">
    <property type="entry name" value="GAF_2"/>
    <property type="match status" value="1"/>
</dbReference>
<feature type="domain" description="GAF" evidence="2">
    <location>
        <begin position="233"/>
        <end position="349"/>
    </location>
</feature>
<protein>
    <recommendedName>
        <fullName evidence="2">GAF domain-containing protein</fullName>
    </recommendedName>
</protein>